<dbReference type="AlphaFoldDB" id="A0A1R3K509"/>
<sequence length="100" mass="11392">MARWLRDPNPMTIRIIRMSNARKTTIPNIKKPLAKTHQAILISRGQYQVVVRTSLRGKGKFLSSKELPKQCNISSKEERTLSLSCRSSMTARGLRVARLN</sequence>
<keyword evidence="2" id="KW-1185">Reference proteome</keyword>
<evidence type="ECO:0000313" key="2">
    <source>
        <dbReference type="Proteomes" id="UP000187203"/>
    </source>
</evidence>
<protein>
    <submittedName>
        <fullName evidence="1">Uncharacterized protein</fullName>
    </submittedName>
</protein>
<proteinExistence type="predicted"/>
<accession>A0A1R3K509</accession>
<dbReference type="EMBL" id="AWUE01014675">
    <property type="protein sequence ID" value="OMP02169.1"/>
    <property type="molecule type" value="Genomic_DNA"/>
</dbReference>
<evidence type="ECO:0000313" key="1">
    <source>
        <dbReference type="EMBL" id="OMP02169.1"/>
    </source>
</evidence>
<gene>
    <name evidence="1" type="ORF">COLO4_11293</name>
</gene>
<reference evidence="2" key="1">
    <citation type="submission" date="2013-09" db="EMBL/GenBank/DDBJ databases">
        <title>Corchorus olitorius genome sequencing.</title>
        <authorList>
            <person name="Alam M."/>
            <person name="Haque M.S."/>
            <person name="Islam M.S."/>
            <person name="Emdad E.M."/>
            <person name="Islam M.M."/>
            <person name="Ahmed B."/>
            <person name="Halim A."/>
            <person name="Hossen Q.M.M."/>
            <person name="Hossain M.Z."/>
            <person name="Ahmed R."/>
            <person name="Khan M.M."/>
            <person name="Islam R."/>
            <person name="Rashid M.M."/>
            <person name="Khan S.A."/>
            <person name="Rahman M.S."/>
            <person name="Alam M."/>
            <person name="Yahiya A.S."/>
            <person name="Khan M.S."/>
            <person name="Azam M.S."/>
            <person name="Haque T."/>
            <person name="Lashkar M.Z.H."/>
            <person name="Akhand A.I."/>
            <person name="Morshed G."/>
            <person name="Roy S."/>
            <person name="Uddin K.S."/>
            <person name="Rabeya T."/>
            <person name="Hossain A.S."/>
            <person name="Chowdhury A."/>
            <person name="Snigdha A.R."/>
            <person name="Mortoza M.S."/>
            <person name="Matin S.A."/>
            <person name="Hoque S.M.E."/>
            <person name="Islam M.K."/>
            <person name="Roy D.K."/>
            <person name="Haider R."/>
            <person name="Moosa M.M."/>
            <person name="Elias S.M."/>
            <person name="Hasan A.M."/>
            <person name="Jahan S."/>
            <person name="Shafiuddin M."/>
            <person name="Mahmood N."/>
            <person name="Shommy N.S."/>
        </authorList>
    </citation>
    <scope>NUCLEOTIDE SEQUENCE [LARGE SCALE GENOMIC DNA]</scope>
    <source>
        <strain evidence="2">cv. O-4</strain>
    </source>
</reference>
<comment type="caution">
    <text evidence="1">The sequence shown here is derived from an EMBL/GenBank/DDBJ whole genome shotgun (WGS) entry which is preliminary data.</text>
</comment>
<dbReference type="Proteomes" id="UP000187203">
    <property type="component" value="Unassembled WGS sequence"/>
</dbReference>
<organism evidence="1 2">
    <name type="scientific">Corchorus olitorius</name>
    <dbReference type="NCBI Taxonomy" id="93759"/>
    <lineage>
        <taxon>Eukaryota</taxon>
        <taxon>Viridiplantae</taxon>
        <taxon>Streptophyta</taxon>
        <taxon>Embryophyta</taxon>
        <taxon>Tracheophyta</taxon>
        <taxon>Spermatophyta</taxon>
        <taxon>Magnoliopsida</taxon>
        <taxon>eudicotyledons</taxon>
        <taxon>Gunneridae</taxon>
        <taxon>Pentapetalae</taxon>
        <taxon>rosids</taxon>
        <taxon>malvids</taxon>
        <taxon>Malvales</taxon>
        <taxon>Malvaceae</taxon>
        <taxon>Grewioideae</taxon>
        <taxon>Apeibeae</taxon>
        <taxon>Corchorus</taxon>
    </lineage>
</organism>
<name>A0A1R3K509_9ROSI</name>